<keyword evidence="4" id="KW-1185">Reference proteome</keyword>
<reference evidence="3 4" key="1">
    <citation type="submission" date="2016-10" db="EMBL/GenBank/DDBJ databases">
        <authorList>
            <person name="de Groot N.N."/>
        </authorList>
    </citation>
    <scope>NUCLEOTIDE SEQUENCE [LARGE SCALE GENOMIC DNA]</scope>
    <source>
        <strain evidence="3 4">DSM 24956</strain>
    </source>
</reference>
<dbReference type="PROSITE" id="PS51257">
    <property type="entry name" value="PROKAR_LIPOPROTEIN"/>
    <property type="match status" value="1"/>
</dbReference>
<protein>
    <recommendedName>
        <fullName evidence="2">DUF4082 domain-containing protein</fullName>
    </recommendedName>
</protein>
<accession>A0A1H3G7S3</accession>
<evidence type="ECO:0000256" key="1">
    <source>
        <dbReference type="SAM" id="SignalP"/>
    </source>
</evidence>
<evidence type="ECO:0000313" key="3">
    <source>
        <dbReference type="EMBL" id="SDX99383.1"/>
    </source>
</evidence>
<dbReference type="AlphaFoldDB" id="A0A1H3G7S3"/>
<sequence>MKTLKSILVLAVLISTIISCSKNDEEDELILTVDPQYPLKELIFNGEVEQVYTYINKPFKLEVGYKFKTFKNGEITALGVRLPDNESYRVTLWNADTEEILATQQVLSSAGILSFENIEAVQITSGTNYFVSVNTSDYYSFKNAESGEIDIFPIESGDVLITAYGNYVGVNQILPTTYSESSYLGMVDIKFIPNN</sequence>
<evidence type="ECO:0000259" key="2">
    <source>
        <dbReference type="Pfam" id="PF13313"/>
    </source>
</evidence>
<proteinExistence type="predicted"/>
<keyword evidence="1" id="KW-0732">Signal</keyword>
<evidence type="ECO:0000313" key="4">
    <source>
        <dbReference type="Proteomes" id="UP000199595"/>
    </source>
</evidence>
<name>A0A1H3G7S3_9FLAO</name>
<dbReference type="InterPro" id="IPR025141">
    <property type="entry name" value="DUF4082"/>
</dbReference>
<gene>
    <name evidence="3" type="ORF">SAMN05444411_11374</name>
</gene>
<feature type="signal peptide" evidence="1">
    <location>
        <begin position="1"/>
        <end position="21"/>
    </location>
</feature>
<organism evidence="3 4">
    <name type="scientific">Lutibacter oricola</name>
    <dbReference type="NCBI Taxonomy" id="762486"/>
    <lineage>
        <taxon>Bacteria</taxon>
        <taxon>Pseudomonadati</taxon>
        <taxon>Bacteroidota</taxon>
        <taxon>Flavobacteriia</taxon>
        <taxon>Flavobacteriales</taxon>
        <taxon>Flavobacteriaceae</taxon>
        <taxon>Lutibacter</taxon>
    </lineage>
</organism>
<dbReference type="EMBL" id="FNNJ01000013">
    <property type="protein sequence ID" value="SDX99383.1"/>
    <property type="molecule type" value="Genomic_DNA"/>
</dbReference>
<dbReference type="Pfam" id="PF13313">
    <property type="entry name" value="DUF4082"/>
    <property type="match status" value="1"/>
</dbReference>
<dbReference type="OrthoDB" id="1433006at2"/>
<feature type="chain" id="PRO_5011684859" description="DUF4082 domain-containing protein" evidence="1">
    <location>
        <begin position="22"/>
        <end position="195"/>
    </location>
</feature>
<dbReference type="Proteomes" id="UP000199595">
    <property type="component" value="Unassembled WGS sequence"/>
</dbReference>
<dbReference type="RefSeq" id="WP_090126147.1">
    <property type="nucleotide sequence ID" value="NZ_FNNJ01000013.1"/>
</dbReference>
<feature type="domain" description="DUF4082" evidence="2">
    <location>
        <begin position="60"/>
        <end position="144"/>
    </location>
</feature>
<dbReference type="STRING" id="762486.SAMN05444411_11374"/>